<protein>
    <submittedName>
        <fullName evidence="1">Uncharacterized protein</fullName>
    </submittedName>
</protein>
<gene>
    <name evidence="1" type="ORF">DFP97_106312</name>
</gene>
<accession>A0A368W4X0</accession>
<sequence>MSNIQKHFSVGLLPSDGLRYSVNYESEQHLNAHENVIRPLVENAKEIFVYGLKEGSTLLKRHKGILTKHQGKYSLTLNQEVSSDSQSAVKYCKEQSKKGLFSVLFPASNGIDWMTIFGPEDVLSTLYENAIQKCNELDFWAKQAGCFQNGNQTVDLANGHDSSRIGG</sequence>
<name>A0A368W4X0_9BACL</name>
<keyword evidence="2" id="KW-1185">Reference proteome</keyword>
<proteinExistence type="predicted"/>
<evidence type="ECO:0000313" key="1">
    <source>
        <dbReference type="EMBL" id="RCW48608.1"/>
    </source>
</evidence>
<organism evidence="1 2">
    <name type="scientific">Paenibacillus prosopidis</name>
    <dbReference type="NCBI Taxonomy" id="630520"/>
    <lineage>
        <taxon>Bacteria</taxon>
        <taxon>Bacillati</taxon>
        <taxon>Bacillota</taxon>
        <taxon>Bacilli</taxon>
        <taxon>Bacillales</taxon>
        <taxon>Paenibacillaceae</taxon>
        <taxon>Paenibacillus</taxon>
    </lineage>
</organism>
<dbReference type="RefSeq" id="WP_114380189.1">
    <property type="nucleotide sequence ID" value="NZ_QPJD01000006.1"/>
</dbReference>
<evidence type="ECO:0000313" key="2">
    <source>
        <dbReference type="Proteomes" id="UP000252415"/>
    </source>
</evidence>
<dbReference type="OrthoDB" id="2987733at2"/>
<reference evidence="1 2" key="1">
    <citation type="submission" date="2018-07" db="EMBL/GenBank/DDBJ databases">
        <title>Genomic Encyclopedia of Type Strains, Phase III (KMG-III): the genomes of soil and plant-associated and newly described type strains.</title>
        <authorList>
            <person name="Whitman W."/>
        </authorList>
    </citation>
    <scope>NUCLEOTIDE SEQUENCE [LARGE SCALE GENOMIC DNA]</scope>
    <source>
        <strain evidence="1 2">CECT 7506</strain>
    </source>
</reference>
<dbReference type="AlphaFoldDB" id="A0A368W4X0"/>
<dbReference type="Proteomes" id="UP000252415">
    <property type="component" value="Unassembled WGS sequence"/>
</dbReference>
<dbReference type="EMBL" id="QPJD01000006">
    <property type="protein sequence ID" value="RCW48608.1"/>
    <property type="molecule type" value="Genomic_DNA"/>
</dbReference>
<comment type="caution">
    <text evidence="1">The sequence shown here is derived from an EMBL/GenBank/DDBJ whole genome shotgun (WGS) entry which is preliminary data.</text>
</comment>